<dbReference type="Gramene" id="Pp3c2_5100V3.4">
    <property type="protein sequence ID" value="Pp3c2_5100V3.4"/>
    <property type="gene ID" value="Pp3c2_5100"/>
</dbReference>
<dbReference type="EnsemblPlants" id="Pp3c2_5100V3.9">
    <property type="protein sequence ID" value="Pp3c2_5100V3.9"/>
    <property type="gene ID" value="Pp3c2_5100"/>
</dbReference>
<dbReference type="GO" id="GO:0045944">
    <property type="term" value="P:positive regulation of transcription by RNA polymerase II"/>
    <property type="evidence" value="ECO:0000318"/>
    <property type="project" value="GO_Central"/>
</dbReference>
<dbReference type="Gramene" id="Pp3c2_5100V3.2">
    <property type="protein sequence ID" value="Pp3c2_5100V3.2"/>
    <property type="gene ID" value="Pp3c2_5100"/>
</dbReference>
<evidence type="ECO:0000256" key="4">
    <source>
        <dbReference type="ARBA" id="ARBA00023242"/>
    </source>
</evidence>
<keyword evidence="4" id="KW-0539">Nucleus</keyword>
<dbReference type="EMBL" id="ABEU02000002">
    <property type="protein sequence ID" value="PNR59451.1"/>
    <property type="molecule type" value="Genomic_DNA"/>
</dbReference>
<dbReference type="PANTHER" id="PTHR22536">
    <property type="entry name" value="LUNG CANCER METASTASIS-RELATED LCMR1 PROTEIN"/>
    <property type="match status" value="1"/>
</dbReference>
<dbReference type="EnsemblPlants" id="Pp3c2_5100V3.7">
    <property type="protein sequence ID" value="Pp3c2_5100V3.7"/>
    <property type="gene ID" value="Pp3c2_5100"/>
</dbReference>
<feature type="region of interest" description="Disordered" evidence="5">
    <location>
        <begin position="140"/>
        <end position="248"/>
    </location>
</feature>
<dbReference type="STRING" id="3218.A0A2K1L098"/>
<reference evidence="6 8" key="2">
    <citation type="journal article" date="2018" name="Plant J.">
        <title>The Physcomitrella patens chromosome-scale assembly reveals moss genome structure and evolution.</title>
        <authorList>
            <person name="Lang D."/>
            <person name="Ullrich K.K."/>
            <person name="Murat F."/>
            <person name="Fuchs J."/>
            <person name="Jenkins J."/>
            <person name="Haas F.B."/>
            <person name="Piednoel M."/>
            <person name="Gundlach H."/>
            <person name="Van Bel M."/>
            <person name="Meyberg R."/>
            <person name="Vives C."/>
            <person name="Morata J."/>
            <person name="Symeonidi A."/>
            <person name="Hiss M."/>
            <person name="Muchero W."/>
            <person name="Kamisugi Y."/>
            <person name="Saleh O."/>
            <person name="Blanc G."/>
            <person name="Decker E.L."/>
            <person name="van Gessel N."/>
            <person name="Grimwood J."/>
            <person name="Hayes R.D."/>
            <person name="Graham S.W."/>
            <person name="Gunter L.E."/>
            <person name="McDaniel S.F."/>
            <person name="Hoernstein S.N.W."/>
            <person name="Larsson A."/>
            <person name="Li F.W."/>
            <person name="Perroud P.F."/>
            <person name="Phillips J."/>
            <person name="Ranjan P."/>
            <person name="Rokshar D.S."/>
            <person name="Rothfels C.J."/>
            <person name="Schneider L."/>
            <person name="Shu S."/>
            <person name="Stevenson D.W."/>
            <person name="Thummler F."/>
            <person name="Tillich M."/>
            <person name="Villarreal Aguilar J.C."/>
            <person name="Widiez T."/>
            <person name="Wong G.K."/>
            <person name="Wymore A."/>
            <person name="Zhang Y."/>
            <person name="Zimmer A.D."/>
            <person name="Quatrano R.S."/>
            <person name="Mayer K.F.X."/>
            <person name="Goodstein D."/>
            <person name="Casacuberta J.M."/>
            <person name="Vandepoele K."/>
            <person name="Reski R."/>
            <person name="Cuming A.C."/>
            <person name="Tuskan G.A."/>
            <person name="Maumus F."/>
            <person name="Salse J."/>
            <person name="Schmutz J."/>
            <person name="Rensing S.A."/>
        </authorList>
    </citation>
    <scope>NUCLEOTIDE SEQUENCE [LARGE SCALE GENOMIC DNA]</scope>
    <source>
        <strain evidence="7 8">cv. Gransden 2004</strain>
    </source>
</reference>
<dbReference type="Gramene" id="Pp3c2_5100V3.1">
    <property type="protein sequence ID" value="Pp3c2_5100V3.1"/>
    <property type="gene ID" value="Pp3c2_5100"/>
</dbReference>
<proteinExistence type="predicted"/>
<gene>
    <name evidence="7" type="primary">LOC112279118</name>
    <name evidence="6" type="ORF">PHYPA_002242</name>
</gene>
<dbReference type="Gramene" id="Pp3c2_5100V3.12">
    <property type="protein sequence ID" value="Pp3c2_5100V3.12"/>
    <property type="gene ID" value="Pp3c2_5100"/>
</dbReference>
<evidence type="ECO:0000313" key="8">
    <source>
        <dbReference type="Proteomes" id="UP000006727"/>
    </source>
</evidence>
<dbReference type="Gramene" id="Pp3c2_5100V3.6">
    <property type="protein sequence ID" value="Pp3c2_5100V3.6"/>
    <property type="gene ID" value="Pp3c2_5100"/>
</dbReference>
<dbReference type="OMA" id="YPRETNA"/>
<evidence type="ECO:0008006" key="9">
    <source>
        <dbReference type="Google" id="ProtNLM"/>
    </source>
</evidence>
<dbReference type="Gramene" id="Pp3c2_5100V3.8">
    <property type="protein sequence ID" value="Pp3c2_5100V3.8"/>
    <property type="gene ID" value="Pp3c2_5100"/>
</dbReference>
<keyword evidence="2" id="KW-0805">Transcription regulation</keyword>
<dbReference type="Gramene" id="Pp3c2_5100V3.11">
    <property type="protein sequence ID" value="Pp3c2_5100V3.11"/>
    <property type="gene ID" value="Pp3c2_5100"/>
</dbReference>
<comment type="subcellular location">
    <subcellularLocation>
        <location evidence="1">Nucleus</location>
    </subcellularLocation>
</comment>
<dbReference type="EnsemblPlants" id="Pp3c2_5100V3.10">
    <property type="protein sequence ID" value="Pp3c2_5100V3.10"/>
    <property type="gene ID" value="Pp3c2_5100"/>
</dbReference>
<dbReference type="GO" id="GO:0003712">
    <property type="term" value="F:transcription coregulator activity"/>
    <property type="evidence" value="ECO:0007669"/>
    <property type="project" value="InterPro"/>
</dbReference>
<evidence type="ECO:0000256" key="3">
    <source>
        <dbReference type="ARBA" id="ARBA00023163"/>
    </source>
</evidence>
<dbReference type="PANTHER" id="PTHR22536:SF1">
    <property type="entry name" value="MEDIATOR OF RNA POLYMERASE II TRANSCRIPTION SUBUNIT 19"/>
    <property type="match status" value="1"/>
</dbReference>
<dbReference type="EnsemblPlants" id="Pp3c2_5100V3.12">
    <property type="protein sequence ID" value="Pp3c2_5100V3.12"/>
    <property type="gene ID" value="Pp3c2_5100"/>
</dbReference>
<dbReference type="Gramene" id="Pp3c2_5100V3.7">
    <property type="protein sequence ID" value="Pp3c2_5100V3.7"/>
    <property type="gene ID" value="Pp3c2_5100"/>
</dbReference>
<evidence type="ECO:0000256" key="5">
    <source>
        <dbReference type="SAM" id="MobiDB-lite"/>
    </source>
</evidence>
<protein>
    <recommendedName>
        <fullName evidence="9">Mediator of RNA polymerase II transcription subunit 19</fullName>
    </recommendedName>
</protein>
<dbReference type="EnsemblPlants" id="Pp3c2_5100V3.4">
    <property type="protein sequence ID" value="Pp3c2_5100V3.4"/>
    <property type="gene ID" value="Pp3c2_5100"/>
</dbReference>
<sequence length="248" mass="28544">MQGRLPDLREPYSIWFSSFVSQSAAGMASNGDCFFRMLAIAPRPRELTGAVDLVSHYQLKEQFEAFCKKPSPTSVSDSMYLGNVVGDSEFRRGEGMELCQLVQGSAGSWMPSDRVPFQHFDIELLRRAFALKETGPIFLPESERGLPTIRVKSKDQDEDKKKRKHKHRSKDREKAKDKEKKKDRDKDKKRDKDKDKDRSKGENGEKKHKKKKRRHDGEEGDDGHKHKSKKRKHSSKMEGQTILIKSGK</sequence>
<dbReference type="EnsemblPlants" id="Pp3c2_5100V3.13">
    <property type="protein sequence ID" value="Pp3c2_5100V3.13"/>
    <property type="gene ID" value="Pp3c2_5100"/>
</dbReference>
<feature type="compositionally biased region" description="Basic and acidic residues" evidence="5">
    <location>
        <begin position="170"/>
        <end position="205"/>
    </location>
</feature>
<reference evidence="6 8" key="1">
    <citation type="journal article" date="2008" name="Science">
        <title>The Physcomitrella genome reveals evolutionary insights into the conquest of land by plants.</title>
        <authorList>
            <person name="Rensing S."/>
            <person name="Lang D."/>
            <person name="Zimmer A."/>
            <person name="Terry A."/>
            <person name="Salamov A."/>
            <person name="Shapiro H."/>
            <person name="Nishiyama T."/>
            <person name="Perroud P.-F."/>
            <person name="Lindquist E."/>
            <person name="Kamisugi Y."/>
            <person name="Tanahashi T."/>
            <person name="Sakakibara K."/>
            <person name="Fujita T."/>
            <person name="Oishi K."/>
            <person name="Shin-I T."/>
            <person name="Kuroki Y."/>
            <person name="Toyoda A."/>
            <person name="Suzuki Y."/>
            <person name="Hashimoto A."/>
            <person name="Yamaguchi K."/>
            <person name="Sugano A."/>
            <person name="Kohara Y."/>
            <person name="Fujiyama A."/>
            <person name="Anterola A."/>
            <person name="Aoki S."/>
            <person name="Ashton N."/>
            <person name="Barbazuk W.B."/>
            <person name="Barker E."/>
            <person name="Bennetzen J."/>
            <person name="Bezanilla M."/>
            <person name="Blankenship R."/>
            <person name="Cho S.H."/>
            <person name="Dutcher S."/>
            <person name="Estelle M."/>
            <person name="Fawcett J.A."/>
            <person name="Gundlach H."/>
            <person name="Hanada K."/>
            <person name="Heyl A."/>
            <person name="Hicks K.A."/>
            <person name="Hugh J."/>
            <person name="Lohr M."/>
            <person name="Mayer K."/>
            <person name="Melkozernov A."/>
            <person name="Murata T."/>
            <person name="Nelson D."/>
            <person name="Pils B."/>
            <person name="Prigge M."/>
            <person name="Reiss B."/>
            <person name="Renner T."/>
            <person name="Rombauts S."/>
            <person name="Rushton P."/>
            <person name="Sanderfoot A."/>
            <person name="Schween G."/>
            <person name="Shiu S.-H."/>
            <person name="Stueber K."/>
            <person name="Theodoulou F.L."/>
            <person name="Tu H."/>
            <person name="Van de Peer Y."/>
            <person name="Verrier P.J."/>
            <person name="Waters E."/>
            <person name="Wood A."/>
            <person name="Yang L."/>
            <person name="Cove D."/>
            <person name="Cuming A."/>
            <person name="Hasebe M."/>
            <person name="Lucas S."/>
            <person name="Mishler D.B."/>
            <person name="Reski R."/>
            <person name="Grigoriev I."/>
            <person name="Quatrano R.S."/>
            <person name="Boore J.L."/>
        </authorList>
    </citation>
    <scope>NUCLEOTIDE SEQUENCE [LARGE SCALE GENOMIC DNA]</scope>
    <source>
        <strain evidence="7 8">cv. Gransden 2004</strain>
    </source>
</reference>
<dbReference type="Gramene" id="Pp3c2_5100V3.13">
    <property type="protein sequence ID" value="Pp3c2_5100V3.13"/>
    <property type="gene ID" value="Pp3c2_5100"/>
</dbReference>
<feature type="compositionally biased region" description="Basic residues" evidence="5">
    <location>
        <begin position="225"/>
        <end position="234"/>
    </location>
</feature>
<evidence type="ECO:0000313" key="7">
    <source>
        <dbReference type="EnsemblPlants" id="Pp3c2_5100V3.1"/>
    </source>
</evidence>
<evidence type="ECO:0000313" key="6">
    <source>
        <dbReference type="EMBL" id="PNR59451.1"/>
    </source>
</evidence>
<dbReference type="AlphaFoldDB" id="A0A2K1L098"/>
<dbReference type="Proteomes" id="UP000006727">
    <property type="component" value="Chromosome 2"/>
</dbReference>
<dbReference type="Gramene" id="Pp3c2_5100V3.9">
    <property type="protein sequence ID" value="Pp3c2_5100V3.9"/>
    <property type="gene ID" value="Pp3c2_5100"/>
</dbReference>
<dbReference type="Gramene" id="Pp3c2_5100V3.10">
    <property type="protein sequence ID" value="Pp3c2_5100V3.10"/>
    <property type="gene ID" value="Pp3c2_5100"/>
</dbReference>
<name>A0A2K1L098_PHYPA</name>
<accession>A0A2K1L098</accession>
<dbReference type="OrthoDB" id="1920814at2759"/>
<keyword evidence="3" id="KW-0804">Transcription</keyword>
<dbReference type="EnsemblPlants" id="Pp3c2_5100V3.11">
    <property type="protein sequence ID" value="Pp3c2_5100V3.11"/>
    <property type="gene ID" value="Pp3c2_5100"/>
</dbReference>
<dbReference type="PaxDb" id="3218-PP1S7_295V6.1"/>
<keyword evidence="8" id="KW-1185">Reference proteome</keyword>
<evidence type="ECO:0000256" key="1">
    <source>
        <dbReference type="ARBA" id="ARBA00004123"/>
    </source>
</evidence>
<dbReference type="EnsemblPlants" id="Pp3c2_5100V3.1">
    <property type="protein sequence ID" value="Pp3c2_5100V3.1"/>
    <property type="gene ID" value="Pp3c2_5100"/>
</dbReference>
<dbReference type="RefSeq" id="XP_024369026.1">
    <property type="nucleotide sequence ID" value="XM_024513258.2"/>
</dbReference>
<evidence type="ECO:0000256" key="2">
    <source>
        <dbReference type="ARBA" id="ARBA00023015"/>
    </source>
</evidence>
<dbReference type="Gramene" id="Pp3c2_5100V3.5">
    <property type="protein sequence ID" value="Pp3c2_5100V3.5"/>
    <property type="gene ID" value="Pp3c2_5100"/>
</dbReference>
<dbReference type="Gramene" id="Pp3c2_5100V3.3">
    <property type="protein sequence ID" value="Pp3c2_5100V3.3"/>
    <property type="gene ID" value="Pp3c2_5100"/>
</dbReference>
<reference evidence="7" key="3">
    <citation type="submission" date="2020-12" db="UniProtKB">
        <authorList>
            <consortium name="EnsemblPlants"/>
        </authorList>
    </citation>
    <scope>IDENTIFICATION</scope>
</reference>
<dbReference type="EnsemblPlants" id="Pp3c2_5100V3.5">
    <property type="protein sequence ID" value="Pp3c2_5100V3.5"/>
    <property type="gene ID" value="Pp3c2_5100"/>
</dbReference>
<dbReference type="EnsemblPlants" id="Pp3c2_5100V3.8">
    <property type="protein sequence ID" value="Pp3c2_5100V3.8"/>
    <property type="gene ID" value="Pp3c2_5100"/>
</dbReference>
<dbReference type="EnsemblPlants" id="Pp3c2_5100V3.2">
    <property type="protein sequence ID" value="Pp3c2_5100V3.2"/>
    <property type="gene ID" value="Pp3c2_5100"/>
</dbReference>
<dbReference type="GeneID" id="112279118"/>
<dbReference type="GO" id="GO:0016592">
    <property type="term" value="C:mediator complex"/>
    <property type="evidence" value="ECO:0000318"/>
    <property type="project" value="GO_Central"/>
</dbReference>
<dbReference type="RefSeq" id="XP_024369021.1">
    <property type="nucleotide sequence ID" value="XM_024513253.2"/>
</dbReference>
<dbReference type="EnsemblPlants" id="Pp3c2_5100V3.6">
    <property type="protein sequence ID" value="Pp3c2_5100V3.6"/>
    <property type="gene ID" value="Pp3c2_5100"/>
</dbReference>
<dbReference type="EnsemblPlants" id="Pp3c2_5100V3.3">
    <property type="protein sequence ID" value="Pp3c2_5100V3.3"/>
    <property type="gene ID" value="Pp3c2_5100"/>
</dbReference>
<dbReference type="InterPro" id="IPR019403">
    <property type="entry name" value="Mediator_Med19_met"/>
</dbReference>
<organism evidence="6">
    <name type="scientific">Physcomitrium patens</name>
    <name type="common">Spreading-leaved earth moss</name>
    <name type="synonym">Physcomitrella patens</name>
    <dbReference type="NCBI Taxonomy" id="3218"/>
    <lineage>
        <taxon>Eukaryota</taxon>
        <taxon>Viridiplantae</taxon>
        <taxon>Streptophyta</taxon>
        <taxon>Embryophyta</taxon>
        <taxon>Bryophyta</taxon>
        <taxon>Bryophytina</taxon>
        <taxon>Bryopsida</taxon>
        <taxon>Funariidae</taxon>
        <taxon>Funariales</taxon>
        <taxon>Funariaceae</taxon>
        <taxon>Physcomitrium</taxon>
    </lineage>
</organism>